<dbReference type="PANTHER" id="PTHR10769:SF3">
    <property type="entry name" value="SMALL RIBOSOMAL SUBUNIT PROTEIN ES28"/>
    <property type="match status" value="1"/>
</dbReference>
<name>A0A9W8A2F5_9FUNG</name>
<evidence type="ECO:0000256" key="3">
    <source>
        <dbReference type="ARBA" id="ARBA00023274"/>
    </source>
</evidence>
<dbReference type="SUPFAM" id="SSF50249">
    <property type="entry name" value="Nucleic acid-binding proteins"/>
    <property type="match status" value="1"/>
</dbReference>
<dbReference type="Pfam" id="PF01200">
    <property type="entry name" value="Ribosomal_S28e"/>
    <property type="match status" value="1"/>
</dbReference>
<comment type="caution">
    <text evidence="4">The sequence shown here is derived from an EMBL/GenBank/DDBJ whole genome shotgun (WGS) entry which is preliminary data.</text>
</comment>
<dbReference type="Gene3D" id="2.40.50.140">
    <property type="entry name" value="Nucleic acid-binding proteins"/>
    <property type="match status" value="1"/>
</dbReference>
<dbReference type="AlphaFoldDB" id="A0A9W8A2F5"/>
<accession>A0A9W8A2F5</accession>
<reference evidence="4" key="1">
    <citation type="submission" date="2022-07" db="EMBL/GenBank/DDBJ databases">
        <title>Phylogenomic reconstructions and comparative analyses of Kickxellomycotina fungi.</title>
        <authorList>
            <person name="Reynolds N.K."/>
            <person name="Stajich J.E."/>
            <person name="Barry K."/>
            <person name="Grigoriev I.V."/>
            <person name="Crous P."/>
            <person name="Smith M.E."/>
        </authorList>
    </citation>
    <scope>NUCLEOTIDE SEQUENCE</scope>
    <source>
        <strain evidence="4">NBRC 100468</strain>
    </source>
</reference>
<evidence type="ECO:0000256" key="1">
    <source>
        <dbReference type="ARBA" id="ARBA00005943"/>
    </source>
</evidence>
<dbReference type="GO" id="GO:0022627">
    <property type="term" value="C:cytosolic small ribosomal subunit"/>
    <property type="evidence" value="ECO:0007669"/>
    <property type="project" value="TreeGrafter"/>
</dbReference>
<dbReference type="PANTHER" id="PTHR10769">
    <property type="entry name" value="40S RIBOSOMAL PROTEIN S28"/>
    <property type="match status" value="1"/>
</dbReference>
<organism evidence="4 5">
    <name type="scientific">Mycoemilia scoparia</name>
    <dbReference type="NCBI Taxonomy" id="417184"/>
    <lineage>
        <taxon>Eukaryota</taxon>
        <taxon>Fungi</taxon>
        <taxon>Fungi incertae sedis</taxon>
        <taxon>Zoopagomycota</taxon>
        <taxon>Kickxellomycotina</taxon>
        <taxon>Kickxellomycetes</taxon>
        <taxon>Kickxellales</taxon>
        <taxon>Kickxellaceae</taxon>
        <taxon>Mycoemilia</taxon>
    </lineage>
</organism>
<proteinExistence type="inferred from homology"/>
<dbReference type="GO" id="GO:0000028">
    <property type="term" value="P:ribosomal small subunit assembly"/>
    <property type="evidence" value="ECO:0007669"/>
    <property type="project" value="TreeGrafter"/>
</dbReference>
<dbReference type="InterPro" id="IPR012340">
    <property type="entry name" value="NA-bd_OB-fold"/>
</dbReference>
<dbReference type="InterPro" id="IPR028626">
    <property type="entry name" value="Ribosomal_eS28_CS"/>
</dbReference>
<dbReference type="HAMAP" id="MF_00292">
    <property type="entry name" value="Ribosomal_eS28"/>
    <property type="match status" value="1"/>
</dbReference>
<evidence type="ECO:0000313" key="4">
    <source>
        <dbReference type="EMBL" id="KAJ1915976.1"/>
    </source>
</evidence>
<gene>
    <name evidence="4" type="primary">RPS28A</name>
    <name evidence="4" type="ORF">H4219_004037</name>
</gene>
<comment type="similarity">
    <text evidence="1">Belongs to the eukaryotic ribosomal protein eS28 family.</text>
</comment>
<dbReference type="PROSITE" id="PS00961">
    <property type="entry name" value="RIBOSOMAL_S28E"/>
    <property type="match status" value="1"/>
</dbReference>
<keyword evidence="2 4" id="KW-0689">Ribosomal protein</keyword>
<dbReference type="Proteomes" id="UP001150538">
    <property type="component" value="Unassembled WGS sequence"/>
</dbReference>
<protein>
    <submittedName>
        <fullName evidence="4">40S ribosomal protein S28</fullName>
    </submittedName>
</protein>
<dbReference type="GO" id="GO:0003735">
    <property type="term" value="F:structural constituent of ribosome"/>
    <property type="evidence" value="ECO:0007669"/>
    <property type="project" value="InterPro"/>
</dbReference>
<keyword evidence="3" id="KW-0687">Ribonucleoprotein</keyword>
<dbReference type="GO" id="GO:0030490">
    <property type="term" value="P:maturation of SSU-rRNA"/>
    <property type="evidence" value="ECO:0007669"/>
    <property type="project" value="TreeGrafter"/>
</dbReference>
<evidence type="ECO:0000313" key="5">
    <source>
        <dbReference type="Proteomes" id="UP001150538"/>
    </source>
</evidence>
<keyword evidence="5" id="KW-1185">Reference proteome</keyword>
<dbReference type="FunFam" id="2.40.50.140:FF:000025">
    <property type="entry name" value="40S ribosomal protein S28"/>
    <property type="match status" value="1"/>
</dbReference>
<dbReference type="CDD" id="cd04457">
    <property type="entry name" value="S1_S28E"/>
    <property type="match status" value="1"/>
</dbReference>
<dbReference type="GO" id="GO:0006412">
    <property type="term" value="P:translation"/>
    <property type="evidence" value="ECO:0007669"/>
    <property type="project" value="InterPro"/>
</dbReference>
<dbReference type="OrthoDB" id="10258930at2759"/>
<dbReference type="InterPro" id="IPR000289">
    <property type="entry name" value="Ribosomal_eS28"/>
</dbReference>
<evidence type="ECO:0000256" key="2">
    <source>
        <dbReference type="ARBA" id="ARBA00022980"/>
    </source>
</evidence>
<dbReference type="EMBL" id="JANBPU010000121">
    <property type="protein sequence ID" value="KAJ1915976.1"/>
    <property type="molecule type" value="Genomic_DNA"/>
</dbReference>
<sequence length="80" mass="9073">MTLDAVAFDFTPRLGLLNEVKYAKVIKVLGRTGSRGGVTQVRVEFMDNSNRSIIRNVKGPVRENDILSLLESEREARRLR</sequence>